<dbReference type="PATRIC" id="fig|1489064.4.peg.74"/>
<name>A0A0H2MC05_9PROT</name>
<dbReference type="Pfam" id="PF05845">
    <property type="entry name" value="PhnH"/>
    <property type="match status" value="1"/>
</dbReference>
<dbReference type="InterPro" id="IPR038058">
    <property type="entry name" value="PhnH-like_sp"/>
</dbReference>
<sequence>MNAQSNSLTTQNIGQTTLPGFHNPVFDATAVFRTVLEAMSHPGTVIETPLTCESPRKLNSSAASILLALTDMDTTVWLSPKTECSDVADYLRFHTGCSLTNNADHCDFAIINGQEDPDLVTSLPIGTAEYPDRSATLIITVDHFNAELKAVLSGPGIKTTSNLSPAPLNSKFWGWMKANRNTFPCGIDIIFASPTHICALPRSSEMDI</sequence>
<dbReference type="InterPro" id="IPR008772">
    <property type="entry name" value="Phosphonate_metab_PhnH"/>
</dbReference>
<dbReference type="Proteomes" id="UP000035444">
    <property type="component" value="Unassembled WGS sequence"/>
</dbReference>
<dbReference type="NCBIfam" id="TIGR03292">
    <property type="entry name" value="PhnH_redo"/>
    <property type="match status" value="1"/>
</dbReference>
<reference evidence="1 2" key="1">
    <citation type="submission" date="2015-03" db="EMBL/GenBank/DDBJ databases">
        <title>Genome Sequence of Kiloniella spongiae MEBiC09566, isolated from a marine sponge.</title>
        <authorList>
            <person name="Shao Z."/>
            <person name="Wang L."/>
            <person name="Li X."/>
        </authorList>
    </citation>
    <scope>NUCLEOTIDE SEQUENCE [LARGE SCALE GENOMIC DNA]</scope>
    <source>
        <strain evidence="1 2">MEBiC09566</strain>
    </source>
</reference>
<dbReference type="AlphaFoldDB" id="A0A0H2MC05"/>
<dbReference type="EMBL" id="LAQL01000010">
    <property type="protein sequence ID" value="KLN59888.1"/>
    <property type="molecule type" value="Genomic_DNA"/>
</dbReference>
<dbReference type="STRING" id="1489064.WH96_15525"/>
<accession>A0A0H2MC05</accession>
<dbReference type="SUPFAM" id="SSF159709">
    <property type="entry name" value="PhnH-like"/>
    <property type="match status" value="1"/>
</dbReference>
<evidence type="ECO:0000313" key="1">
    <source>
        <dbReference type="EMBL" id="KLN59888.1"/>
    </source>
</evidence>
<organism evidence="1 2">
    <name type="scientific">Kiloniella spongiae</name>
    <dbReference type="NCBI Taxonomy" id="1489064"/>
    <lineage>
        <taxon>Bacteria</taxon>
        <taxon>Pseudomonadati</taxon>
        <taxon>Pseudomonadota</taxon>
        <taxon>Alphaproteobacteria</taxon>
        <taxon>Rhodospirillales</taxon>
        <taxon>Kiloniellaceae</taxon>
        <taxon>Kiloniella</taxon>
    </lineage>
</organism>
<comment type="caution">
    <text evidence="1">The sequence shown here is derived from an EMBL/GenBank/DDBJ whole genome shotgun (WGS) entry which is preliminary data.</text>
</comment>
<protein>
    <recommendedName>
        <fullName evidence="3">Phosphonate metabolism protein PhnH</fullName>
    </recommendedName>
</protein>
<evidence type="ECO:0008006" key="3">
    <source>
        <dbReference type="Google" id="ProtNLM"/>
    </source>
</evidence>
<keyword evidence="2" id="KW-1185">Reference proteome</keyword>
<dbReference type="Gene3D" id="3.40.50.11310">
    <property type="entry name" value="Bacterial phosphonate metabolism protein PhnH"/>
    <property type="match status" value="1"/>
</dbReference>
<evidence type="ECO:0000313" key="2">
    <source>
        <dbReference type="Proteomes" id="UP000035444"/>
    </source>
</evidence>
<gene>
    <name evidence="1" type="ORF">WH96_15525</name>
</gene>
<proteinExistence type="predicted"/>
<dbReference type="PIRSF" id="PIRSF020680">
    <property type="entry name" value="PhnH"/>
    <property type="match status" value="1"/>
</dbReference>
<dbReference type="GO" id="GO:0019634">
    <property type="term" value="P:organic phosphonate metabolic process"/>
    <property type="evidence" value="ECO:0007669"/>
    <property type="project" value="InterPro"/>
</dbReference>